<dbReference type="SUPFAM" id="SSF55811">
    <property type="entry name" value="Nudix"/>
    <property type="match status" value="1"/>
</dbReference>
<reference evidence="4" key="2">
    <citation type="submission" date="2020-09" db="EMBL/GenBank/DDBJ databases">
        <authorList>
            <person name="Sun Q."/>
            <person name="Ohkuma M."/>
        </authorList>
    </citation>
    <scope>NUCLEOTIDE SEQUENCE</scope>
    <source>
        <strain evidence="4">JCM 14371</strain>
    </source>
</reference>
<sequence length="167" mass="18708">MSAGQRFYVNARAIIERLHEGRTQVLLQRRQKPPERWEFPGGQFDPFEGILAALAREVQEETGLSVTRVLDDPGRHVTDSDEASVECLKPAFVYQTTRGPVDSVGFYFRVEAQGTLTTHGDEAGGHTWVDRRALPARLAGTPEDFDWLTRAALGAYLREHERSLGEA</sequence>
<feature type="domain" description="Nudix hydrolase" evidence="3">
    <location>
        <begin position="4"/>
        <end position="151"/>
    </location>
</feature>
<evidence type="ECO:0000256" key="2">
    <source>
        <dbReference type="ARBA" id="ARBA00022801"/>
    </source>
</evidence>
<dbReference type="InterPro" id="IPR020084">
    <property type="entry name" value="NUDIX_hydrolase_CS"/>
</dbReference>
<proteinExistence type="predicted"/>
<reference evidence="4" key="1">
    <citation type="journal article" date="2014" name="Int. J. Syst. Evol. Microbiol.">
        <title>Complete genome sequence of Corynebacterium casei LMG S-19264T (=DSM 44701T), isolated from a smear-ripened cheese.</title>
        <authorList>
            <consortium name="US DOE Joint Genome Institute (JGI-PGF)"/>
            <person name="Walter F."/>
            <person name="Albersmeier A."/>
            <person name="Kalinowski J."/>
            <person name="Ruckert C."/>
        </authorList>
    </citation>
    <scope>NUCLEOTIDE SEQUENCE</scope>
    <source>
        <strain evidence="4">JCM 14371</strain>
    </source>
</reference>
<dbReference type="AlphaFoldDB" id="A0A917UQS3"/>
<dbReference type="InterPro" id="IPR015797">
    <property type="entry name" value="NUDIX_hydrolase-like_dom_sf"/>
</dbReference>
<gene>
    <name evidence="4" type="ORF">GCM10008939_21510</name>
</gene>
<dbReference type="Gene3D" id="3.90.79.10">
    <property type="entry name" value="Nucleoside Triphosphate Pyrophosphohydrolase"/>
    <property type="match status" value="1"/>
</dbReference>
<comment type="cofactor">
    <cofactor evidence="1">
        <name>Mg(2+)</name>
        <dbReference type="ChEBI" id="CHEBI:18420"/>
    </cofactor>
</comment>
<dbReference type="EMBL" id="BMOE01000006">
    <property type="protein sequence ID" value="GGJ77114.1"/>
    <property type="molecule type" value="Genomic_DNA"/>
</dbReference>
<dbReference type="PROSITE" id="PS00893">
    <property type="entry name" value="NUDIX_BOX"/>
    <property type="match status" value="1"/>
</dbReference>
<keyword evidence="5" id="KW-1185">Reference proteome</keyword>
<dbReference type="GO" id="GO:0016787">
    <property type="term" value="F:hydrolase activity"/>
    <property type="evidence" value="ECO:0007669"/>
    <property type="project" value="UniProtKB-KW"/>
</dbReference>
<protein>
    <recommendedName>
        <fullName evidence="3">Nudix hydrolase domain-containing protein</fullName>
    </recommendedName>
</protein>
<dbReference type="PANTHER" id="PTHR43046">
    <property type="entry name" value="GDP-MANNOSE MANNOSYL HYDROLASE"/>
    <property type="match status" value="1"/>
</dbReference>
<accession>A0A917UQS3</accession>
<dbReference type="PANTHER" id="PTHR43046:SF14">
    <property type="entry name" value="MUTT_NUDIX FAMILY PROTEIN"/>
    <property type="match status" value="1"/>
</dbReference>
<dbReference type="Proteomes" id="UP000635726">
    <property type="component" value="Unassembled WGS sequence"/>
</dbReference>
<dbReference type="RefSeq" id="WP_188963276.1">
    <property type="nucleotide sequence ID" value="NZ_BMOE01000006.1"/>
</dbReference>
<dbReference type="InterPro" id="IPR000086">
    <property type="entry name" value="NUDIX_hydrolase_dom"/>
</dbReference>
<dbReference type="Pfam" id="PF00293">
    <property type="entry name" value="NUDIX"/>
    <property type="match status" value="1"/>
</dbReference>
<evidence type="ECO:0000313" key="4">
    <source>
        <dbReference type="EMBL" id="GGJ77114.1"/>
    </source>
</evidence>
<evidence type="ECO:0000259" key="3">
    <source>
        <dbReference type="PROSITE" id="PS51462"/>
    </source>
</evidence>
<name>A0A917UQS3_9DEIO</name>
<evidence type="ECO:0000313" key="5">
    <source>
        <dbReference type="Proteomes" id="UP000635726"/>
    </source>
</evidence>
<evidence type="ECO:0000256" key="1">
    <source>
        <dbReference type="ARBA" id="ARBA00001946"/>
    </source>
</evidence>
<organism evidence="4 5">
    <name type="scientific">Deinococcus aquiradiocola</name>
    <dbReference type="NCBI Taxonomy" id="393059"/>
    <lineage>
        <taxon>Bacteria</taxon>
        <taxon>Thermotogati</taxon>
        <taxon>Deinococcota</taxon>
        <taxon>Deinococci</taxon>
        <taxon>Deinococcales</taxon>
        <taxon>Deinococcaceae</taxon>
        <taxon>Deinococcus</taxon>
    </lineage>
</organism>
<comment type="caution">
    <text evidence="4">The sequence shown here is derived from an EMBL/GenBank/DDBJ whole genome shotgun (WGS) entry which is preliminary data.</text>
</comment>
<dbReference type="PROSITE" id="PS51462">
    <property type="entry name" value="NUDIX"/>
    <property type="match status" value="1"/>
</dbReference>
<keyword evidence="2" id="KW-0378">Hydrolase</keyword>